<dbReference type="Proteomes" id="UP000550508">
    <property type="component" value="Unassembled WGS sequence"/>
</dbReference>
<name>A0A849VMB9_9HYPH</name>
<keyword evidence="3" id="KW-1185">Reference proteome</keyword>
<organism evidence="2 3">
    <name type="scientific">Phyllobacterium pellucidum</name>
    <dbReference type="NCBI Taxonomy" id="2740464"/>
    <lineage>
        <taxon>Bacteria</taxon>
        <taxon>Pseudomonadati</taxon>
        <taxon>Pseudomonadota</taxon>
        <taxon>Alphaproteobacteria</taxon>
        <taxon>Hyphomicrobiales</taxon>
        <taxon>Phyllobacteriaceae</taxon>
        <taxon>Phyllobacterium</taxon>
    </lineage>
</organism>
<comment type="caution">
    <text evidence="2">The sequence shown here is derived from an EMBL/GenBank/DDBJ whole genome shotgun (WGS) entry which is preliminary data.</text>
</comment>
<evidence type="ECO:0000259" key="1">
    <source>
        <dbReference type="Pfam" id="PF09356"/>
    </source>
</evidence>
<dbReference type="AlphaFoldDB" id="A0A849VMB9"/>
<feature type="domain" description="Bacteriophage phiJL001 Gp84 C-terminal" evidence="1">
    <location>
        <begin position="191"/>
        <end position="269"/>
    </location>
</feature>
<evidence type="ECO:0000313" key="3">
    <source>
        <dbReference type="Proteomes" id="UP000550508"/>
    </source>
</evidence>
<reference evidence="2 3" key="1">
    <citation type="submission" date="2020-05" db="EMBL/GenBank/DDBJ databases">
        <authorList>
            <person name="Kim M.K."/>
        </authorList>
    </citation>
    <scope>NUCLEOTIDE SEQUENCE [LARGE SCALE GENOMIC DNA]</scope>
    <source>
        <strain evidence="2 3">BT25</strain>
    </source>
</reference>
<proteinExistence type="predicted"/>
<dbReference type="Pfam" id="PF09356">
    <property type="entry name" value="Phage_BR0599"/>
    <property type="match status" value="1"/>
</dbReference>
<gene>
    <name evidence="2" type="ORF">HQ945_02860</name>
</gene>
<dbReference type="Pfam" id="PF09931">
    <property type="entry name" value="Phage_phiJL001_Gp84_N"/>
    <property type="match status" value="1"/>
</dbReference>
<dbReference type="NCBIfam" id="TIGR02218">
    <property type="entry name" value="phg_TIGR02218"/>
    <property type="match status" value="1"/>
</dbReference>
<dbReference type="InterPro" id="IPR011928">
    <property type="entry name" value="Phage_phiJL001_Gp84"/>
</dbReference>
<protein>
    <submittedName>
        <fullName evidence="2">DUF2163 domain-containing protein</fullName>
    </submittedName>
</protein>
<evidence type="ECO:0000313" key="2">
    <source>
        <dbReference type="EMBL" id="NTS30184.1"/>
    </source>
</evidence>
<accession>A0A849VMB9</accession>
<dbReference type="InterPro" id="IPR018964">
    <property type="entry name" value="Phage_phiJL001_Gp84_C"/>
</dbReference>
<dbReference type="RefSeq" id="WP_113282015.1">
    <property type="nucleotide sequence ID" value="NZ_JABUMX010000001.1"/>
</dbReference>
<sequence>MTQISPLLESHLAGEATTHCFCWIIRRRDAVAFGFTDHDRTLSVASVACEPQTGLSGSEATTSLGLSVDSAEVEGALSSLRIADADIERGAFDLAVVETWLVNWSTPDQCTLLRSSRIGAITRSGGRFVAELKSSAADLDKISGRRVTRRCDAQLGDRRCGYGAAKQAGVVIQILSDREIVVSGLQPPTGQWFDNGALTWMNGTSNVALSSGQYGGGIRLGLRDAQFPDPKVGDRFELLPGCDKSFAQCKAKFGNSVNFRGFPHLPGNDAAYNYADGKGNFDGGPLVP</sequence>
<dbReference type="EMBL" id="JABUMX010000001">
    <property type="protein sequence ID" value="NTS30184.1"/>
    <property type="molecule type" value="Genomic_DNA"/>
</dbReference>